<feature type="transmembrane region" description="Helical" evidence="7">
    <location>
        <begin position="126"/>
        <end position="143"/>
    </location>
</feature>
<reference evidence="8 9" key="2">
    <citation type="submission" date="2019-11" db="EMBL/GenBank/DDBJ databases">
        <authorList>
            <person name="Lu H."/>
        </authorList>
    </citation>
    <scope>NUCLEOTIDE SEQUENCE [LARGE SCALE GENOMIC DNA]</scope>
    <source>
        <strain evidence="8 9">FIM1</strain>
    </source>
</reference>
<proteinExistence type="inferred from homology"/>
<dbReference type="EMBL" id="CP015056">
    <property type="protein sequence ID" value="QGN15146.1"/>
    <property type="molecule type" value="Genomic_DNA"/>
</dbReference>
<comment type="subcellular location">
    <subcellularLocation>
        <location evidence="1">Membrane</location>
        <topology evidence="1">Multi-pass membrane protein</topology>
    </subcellularLocation>
</comment>
<dbReference type="PANTHER" id="PTHR13317:SF4">
    <property type="entry name" value="TRANSMEMBRANE ANTERIOR POSTERIOR TRANSFORMATION PROTEIN 1 HOMOLOG"/>
    <property type="match status" value="1"/>
</dbReference>
<keyword evidence="4 7" id="KW-1133">Transmembrane helix</keyword>
<evidence type="ECO:0000256" key="4">
    <source>
        <dbReference type="ARBA" id="ARBA00022989"/>
    </source>
</evidence>
<sequence>MASEKEPSSKSKRAESRRKSSSPPNPSFDEYNVSSIKDFIYRELRPTTGRQVDEDSFDENVKAIEYDLEQIVNILRVPFQIEQFFTYALLTCLNCFLHFFTTMPMRIAHALFVRRDRLSLHKVRQELLALAMVAFPCVILNYLDTSRIYHRIKGQNAIKLYMIFQVLEMAEKLLSSIGIDLFSILMLRDSVQRSKKEMVILYTTCCLCLTLHALIYIYEMLALNVAVNSYSNSLWTLLLSMQFSELKSAVFKRIDKEGLFQMTIADVVERFQLIIFLMVIAVRNFVVAGKNWSDVLPHSWTVNSTQSLLLGVFIGPIITVIGSELVVDWIKHAYIIKFNRIRAHVYERYLQIISKDMKYNGGIRFQRRLGLPFPPLVASFIVLVWPAVKQTLRNNNKWWLTALMTIIGFIWLLFIKLTLQIILVKWSRHMQKKPFNIQPDHLYINGNLSAGRGSMDEDTRRMIHKSQNNNNTNGNSSSGARQPPTVVTPPGSPELVSVDKLDKRQSNIPPSMEEQRNKRDLKHPKSLETVERYKMSSKRIW</sequence>
<organism evidence="8 9">
    <name type="scientific">Kluyveromyces marxianus</name>
    <name type="common">Yeast</name>
    <name type="synonym">Candida kefyr</name>
    <dbReference type="NCBI Taxonomy" id="4911"/>
    <lineage>
        <taxon>Eukaryota</taxon>
        <taxon>Fungi</taxon>
        <taxon>Dikarya</taxon>
        <taxon>Ascomycota</taxon>
        <taxon>Saccharomycotina</taxon>
        <taxon>Saccharomycetes</taxon>
        <taxon>Saccharomycetales</taxon>
        <taxon>Saccharomycetaceae</taxon>
        <taxon>Kluyveromyces</taxon>
    </lineage>
</organism>
<dbReference type="InterPro" id="IPR008010">
    <property type="entry name" value="Tatp1"/>
</dbReference>
<evidence type="ECO:0000256" key="5">
    <source>
        <dbReference type="ARBA" id="ARBA00023136"/>
    </source>
</evidence>
<reference evidence="8 9" key="1">
    <citation type="submission" date="2016-03" db="EMBL/GenBank/DDBJ databases">
        <title>How can Kluyveromyces marxianus grow so fast - potential evolutionary course in Saccharomyces Complex revealed by comparative genomics.</title>
        <authorList>
            <person name="Mo W."/>
            <person name="Lu W."/>
            <person name="Yang X."/>
            <person name="Qi J."/>
            <person name="Lv H."/>
        </authorList>
    </citation>
    <scope>NUCLEOTIDE SEQUENCE [LARGE SCALE GENOMIC DNA]</scope>
    <source>
        <strain evidence="8 9">FIM1</strain>
    </source>
</reference>
<evidence type="ECO:0000256" key="7">
    <source>
        <dbReference type="SAM" id="Phobius"/>
    </source>
</evidence>
<feature type="region of interest" description="Disordered" evidence="6">
    <location>
        <begin position="465"/>
        <end position="541"/>
    </location>
</feature>
<feature type="region of interest" description="Disordered" evidence="6">
    <location>
        <begin position="1"/>
        <end position="31"/>
    </location>
</feature>
<evidence type="ECO:0000313" key="9">
    <source>
        <dbReference type="Proteomes" id="UP000422736"/>
    </source>
</evidence>
<dbReference type="Pfam" id="PF05346">
    <property type="entry name" value="DUF747"/>
    <property type="match status" value="1"/>
</dbReference>
<feature type="transmembrane region" description="Helical" evidence="7">
    <location>
        <begin position="199"/>
        <end position="218"/>
    </location>
</feature>
<keyword evidence="5 7" id="KW-0472">Membrane</keyword>
<dbReference type="PANTHER" id="PTHR13317">
    <property type="entry name" value="TRANSMEMBRANE ANTERIOR POSTERIOR TRANSFORMATION PROTEIN 1 HOMOLOG"/>
    <property type="match status" value="1"/>
</dbReference>
<accession>A0ABX6ESC3</accession>
<keyword evidence="3 7" id="KW-0812">Transmembrane</keyword>
<feature type="compositionally biased region" description="Basic and acidic residues" evidence="6">
    <location>
        <begin position="513"/>
        <end position="534"/>
    </location>
</feature>
<feature type="compositionally biased region" description="Low complexity" evidence="6">
    <location>
        <begin position="466"/>
        <end position="478"/>
    </location>
</feature>
<feature type="transmembrane region" description="Helical" evidence="7">
    <location>
        <begin position="369"/>
        <end position="388"/>
    </location>
</feature>
<evidence type="ECO:0000256" key="6">
    <source>
        <dbReference type="SAM" id="MobiDB-lite"/>
    </source>
</evidence>
<feature type="transmembrane region" description="Helical" evidence="7">
    <location>
        <begin position="84"/>
        <end position="105"/>
    </location>
</feature>
<feature type="transmembrane region" description="Helical" evidence="7">
    <location>
        <begin position="308"/>
        <end position="330"/>
    </location>
</feature>
<keyword evidence="9" id="KW-1185">Reference proteome</keyword>
<evidence type="ECO:0000256" key="1">
    <source>
        <dbReference type="ARBA" id="ARBA00004141"/>
    </source>
</evidence>
<gene>
    <name evidence="8" type="primary">EMP65</name>
    <name evidence="8" type="ORF">FIM1_1833</name>
</gene>
<protein>
    <submittedName>
        <fullName evidence="8">Protein TAPT1-like protein</fullName>
    </submittedName>
</protein>
<feature type="compositionally biased region" description="Basic and acidic residues" evidence="6">
    <location>
        <begin position="1"/>
        <end position="18"/>
    </location>
</feature>
<evidence type="ECO:0000256" key="3">
    <source>
        <dbReference type="ARBA" id="ARBA00022692"/>
    </source>
</evidence>
<evidence type="ECO:0000256" key="2">
    <source>
        <dbReference type="ARBA" id="ARBA00008803"/>
    </source>
</evidence>
<comment type="similarity">
    <text evidence="2">Belongs to the TAPT1 family.</text>
</comment>
<evidence type="ECO:0000313" key="8">
    <source>
        <dbReference type="EMBL" id="QGN15146.1"/>
    </source>
</evidence>
<feature type="transmembrane region" description="Helical" evidence="7">
    <location>
        <begin position="400"/>
        <end position="424"/>
    </location>
</feature>
<name>A0ABX6ESC3_KLUMA</name>
<dbReference type="Proteomes" id="UP000422736">
    <property type="component" value="Chromosome 3"/>
</dbReference>